<accession>A0A345ZAA1</accession>
<dbReference type="RefSeq" id="WP_115585233.1">
    <property type="nucleotide sequence ID" value="NZ_CP025544.1"/>
</dbReference>
<sequence>MKNIITTISLSTLVLFTIHLNIIAKGINQFPTENLMHSPYNVSPQHPSIDTRIKVVDIAKNTFIAAGVINANNGKPNYAKQAPVDKKTNEYIFNSNTYYAVITKNGYDFTSQHIGTDFIGYSTWNARKNIIS</sequence>
<organism evidence="1 2">
    <name type="scientific">Candidatus Chromulinivorax destructor</name>
    <dbReference type="NCBI Taxonomy" id="2066483"/>
    <lineage>
        <taxon>Bacteria</taxon>
        <taxon>Candidatus Babelota</taxon>
        <taxon>Candidatus Babeliae</taxon>
        <taxon>Candidatus Babeliales</taxon>
        <taxon>Candidatus Chromulinivoraceae</taxon>
        <taxon>Candidatus Chromulinivorax</taxon>
    </lineage>
</organism>
<dbReference type="AlphaFoldDB" id="A0A345ZAA1"/>
<gene>
    <name evidence="1" type="ORF">C0J27_00435</name>
</gene>
<dbReference type="KEGG" id="cdes:C0J27_00435"/>
<proteinExistence type="predicted"/>
<keyword evidence="2" id="KW-1185">Reference proteome</keyword>
<name>A0A345ZAA1_9BACT</name>
<evidence type="ECO:0000313" key="2">
    <source>
        <dbReference type="Proteomes" id="UP000254834"/>
    </source>
</evidence>
<dbReference type="Proteomes" id="UP000254834">
    <property type="component" value="Chromosome"/>
</dbReference>
<protein>
    <submittedName>
        <fullName evidence="1">Uncharacterized protein</fullName>
    </submittedName>
</protein>
<evidence type="ECO:0000313" key="1">
    <source>
        <dbReference type="EMBL" id="AXK60218.1"/>
    </source>
</evidence>
<dbReference type="EMBL" id="CP025544">
    <property type="protein sequence ID" value="AXK60218.1"/>
    <property type="molecule type" value="Genomic_DNA"/>
</dbReference>
<reference evidence="1 2" key="1">
    <citation type="submission" date="2017-12" db="EMBL/GenBank/DDBJ databases">
        <title>Chromulinavorax destructans is a abundant pathogen of dominant heterotrophic picoflagllates.</title>
        <authorList>
            <person name="Deeg C.M."/>
            <person name="Zimmer M."/>
            <person name="Suttle C.A."/>
        </authorList>
    </citation>
    <scope>NUCLEOTIDE SEQUENCE [LARGE SCALE GENOMIC DNA]</scope>
    <source>
        <strain evidence="1 2">SeV1</strain>
    </source>
</reference>